<organism evidence="2 3">
    <name type="scientific">Mycena pura</name>
    <dbReference type="NCBI Taxonomy" id="153505"/>
    <lineage>
        <taxon>Eukaryota</taxon>
        <taxon>Fungi</taxon>
        <taxon>Dikarya</taxon>
        <taxon>Basidiomycota</taxon>
        <taxon>Agaricomycotina</taxon>
        <taxon>Agaricomycetes</taxon>
        <taxon>Agaricomycetidae</taxon>
        <taxon>Agaricales</taxon>
        <taxon>Marasmiineae</taxon>
        <taxon>Mycenaceae</taxon>
        <taxon>Mycena</taxon>
    </lineage>
</organism>
<evidence type="ECO:0000313" key="3">
    <source>
        <dbReference type="Proteomes" id="UP001219525"/>
    </source>
</evidence>
<comment type="caution">
    <text evidence="2">The sequence shown here is derived from an EMBL/GenBank/DDBJ whole genome shotgun (WGS) entry which is preliminary data.</text>
</comment>
<accession>A0AAD6UV41</accession>
<dbReference type="Proteomes" id="UP001219525">
    <property type="component" value="Unassembled WGS sequence"/>
</dbReference>
<keyword evidence="3" id="KW-1185">Reference proteome</keyword>
<dbReference type="EMBL" id="JARJCW010000093">
    <property type="protein sequence ID" value="KAJ7195072.1"/>
    <property type="molecule type" value="Genomic_DNA"/>
</dbReference>
<dbReference type="AlphaFoldDB" id="A0AAD6UV41"/>
<protein>
    <submittedName>
        <fullName evidence="2">Uncharacterized protein</fullName>
    </submittedName>
</protein>
<reference evidence="2" key="1">
    <citation type="submission" date="2023-03" db="EMBL/GenBank/DDBJ databases">
        <title>Massive genome expansion in bonnet fungi (Mycena s.s.) driven by repeated elements and novel gene families across ecological guilds.</title>
        <authorList>
            <consortium name="Lawrence Berkeley National Laboratory"/>
            <person name="Harder C.B."/>
            <person name="Miyauchi S."/>
            <person name="Viragh M."/>
            <person name="Kuo A."/>
            <person name="Thoen E."/>
            <person name="Andreopoulos B."/>
            <person name="Lu D."/>
            <person name="Skrede I."/>
            <person name="Drula E."/>
            <person name="Henrissat B."/>
            <person name="Morin E."/>
            <person name="Kohler A."/>
            <person name="Barry K."/>
            <person name="LaButti K."/>
            <person name="Morin E."/>
            <person name="Salamov A."/>
            <person name="Lipzen A."/>
            <person name="Mereny Z."/>
            <person name="Hegedus B."/>
            <person name="Baldrian P."/>
            <person name="Stursova M."/>
            <person name="Weitz H."/>
            <person name="Taylor A."/>
            <person name="Grigoriev I.V."/>
            <person name="Nagy L.G."/>
            <person name="Martin F."/>
            <person name="Kauserud H."/>
        </authorList>
    </citation>
    <scope>NUCLEOTIDE SEQUENCE</scope>
    <source>
        <strain evidence="2">9144</strain>
    </source>
</reference>
<feature type="compositionally biased region" description="Low complexity" evidence="1">
    <location>
        <begin position="108"/>
        <end position="117"/>
    </location>
</feature>
<evidence type="ECO:0000256" key="1">
    <source>
        <dbReference type="SAM" id="MobiDB-lite"/>
    </source>
</evidence>
<feature type="compositionally biased region" description="Pro residues" evidence="1">
    <location>
        <begin position="118"/>
        <end position="127"/>
    </location>
</feature>
<name>A0AAD6UV41_9AGAR</name>
<proteinExistence type="predicted"/>
<feature type="region of interest" description="Disordered" evidence="1">
    <location>
        <begin position="104"/>
        <end position="127"/>
    </location>
</feature>
<gene>
    <name evidence="2" type="ORF">GGX14DRAFT_575842</name>
</gene>
<sequence>MCPWWQTTSAFDLGKSKEGGPRGLRDKNEPVARLVTTVSHPSRQPTLPEAADAPHACGGMPWGPLPRGDLPQPTCPLVFVDDAACRARKCTFTRSRCTAATSDDAPIAPAATPKDASSPPPPASPFLSPPSDSFFSIPLPPALAVHKLSIDVYGRASHRSLVFFHHHQQSTCHWIQGDRSAFPARFLAISADDTADSGGSGPASNSYFHIVI</sequence>
<evidence type="ECO:0000313" key="2">
    <source>
        <dbReference type="EMBL" id="KAJ7195072.1"/>
    </source>
</evidence>